<reference evidence="1 2" key="1">
    <citation type="submission" date="2012-11" db="EMBL/GenBank/DDBJ databases">
        <authorList>
            <person name="Huguet-Tapia J.C."/>
            <person name="Durkin A.S."/>
            <person name="Pettis G.S."/>
            <person name="Badger J.H."/>
        </authorList>
    </citation>
    <scope>NUCLEOTIDE SEQUENCE [LARGE SCALE GENOMIC DNA]</scope>
    <source>
        <strain evidence="1 2">91-03</strain>
    </source>
</reference>
<dbReference type="EMBL" id="AEJC01000208">
    <property type="protein sequence ID" value="EKX66633.1"/>
    <property type="molecule type" value="Genomic_DNA"/>
</dbReference>
<accession>L1L1Y3</accession>
<evidence type="ECO:0000313" key="2">
    <source>
        <dbReference type="Proteomes" id="UP000010411"/>
    </source>
</evidence>
<dbReference type="Proteomes" id="UP000010411">
    <property type="component" value="Unassembled WGS sequence"/>
</dbReference>
<keyword evidence="2" id="KW-1185">Reference proteome</keyword>
<name>L1L1Y3_9ACTN</name>
<proteinExistence type="predicted"/>
<sequence length="109" mass="10816">MLVGVGEQFGGQQLSRGGVLAEVMGVEYGAEGGAGDAGGAEVAGETQGVVPGRRYGGHGCLQSLRGAGRCRCGVVVVVVVVAVVDDLSVDVSADVSVVGMRYGMSCDAQ</sequence>
<protein>
    <submittedName>
        <fullName evidence="1">Uncharacterized protein</fullName>
    </submittedName>
</protein>
<gene>
    <name evidence="1" type="ORF">STRIP9103_04064</name>
</gene>
<organism evidence="1 2">
    <name type="scientific">Streptomyces ipomoeae 91-03</name>
    <dbReference type="NCBI Taxonomy" id="698759"/>
    <lineage>
        <taxon>Bacteria</taxon>
        <taxon>Bacillati</taxon>
        <taxon>Actinomycetota</taxon>
        <taxon>Actinomycetes</taxon>
        <taxon>Kitasatosporales</taxon>
        <taxon>Streptomycetaceae</taxon>
        <taxon>Streptomyces</taxon>
    </lineage>
</organism>
<dbReference type="AlphaFoldDB" id="L1L1Y3"/>
<comment type="caution">
    <text evidence="1">The sequence shown here is derived from an EMBL/GenBank/DDBJ whole genome shotgun (WGS) entry which is preliminary data.</text>
</comment>
<evidence type="ECO:0000313" key="1">
    <source>
        <dbReference type="EMBL" id="EKX66633.1"/>
    </source>
</evidence>